<feature type="transmembrane region" description="Helical" evidence="18">
    <location>
        <begin position="315"/>
        <end position="338"/>
    </location>
</feature>
<dbReference type="PRINTS" id="PR00253">
    <property type="entry name" value="GABAARECEPTR"/>
</dbReference>
<accession>A0AAD6AGR2</accession>
<dbReference type="FunFam" id="2.70.170.10:FF:000001">
    <property type="entry name" value="Gamma-aminobutyric acid A receptor subunit alpha-2"/>
    <property type="match status" value="1"/>
</dbReference>
<keyword evidence="7 18" id="KW-0406">Ion transport</keyword>
<dbReference type="PRINTS" id="PR00252">
    <property type="entry name" value="NRIONCHANNEL"/>
</dbReference>
<keyword evidence="8 18" id="KW-0472">Membrane</keyword>
<evidence type="ECO:0000256" key="9">
    <source>
        <dbReference type="ARBA" id="ARBA00023157"/>
    </source>
</evidence>
<evidence type="ECO:0000259" key="19">
    <source>
        <dbReference type="Pfam" id="PF02931"/>
    </source>
</evidence>
<evidence type="ECO:0000256" key="5">
    <source>
        <dbReference type="ARBA" id="ARBA00022989"/>
    </source>
</evidence>
<evidence type="ECO:0000256" key="7">
    <source>
        <dbReference type="ARBA" id="ARBA00023065"/>
    </source>
</evidence>
<evidence type="ECO:0008006" key="23">
    <source>
        <dbReference type="Google" id="ProtNLM"/>
    </source>
</evidence>
<keyword evidence="13" id="KW-0868">Chloride</keyword>
<evidence type="ECO:0000256" key="6">
    <source>
        <dbReference type="ARBA" id="ARBA00023018"/>
    </source>
</evidence>
<comment type="caution">
    <text evidence="18">Lacks conserved residue(s) required for the propagation of feature annotation.</text>
</comment>
<keyword evidence="4" id="KW-0732">Signal</keyword>
<keyword evidence="2" id="KW-1003">Cell membrane</keyword>
<dbReference type="InterPro" id="IPR036719">
    <property type="entry name" value="Neuro-gated_channel_TM_sf"/>
</dbReference>
<name>A0AAD6AGR2_9TELE</name>
<keyword evidence="16 18" id="KW-0407">Ion channel</keyword>
<evidence type="ECO:0000256" key="4">
    <source>
        <dbReference type="ARBA" id="ARBA00022729"/>
    </source>
</evidence>
<dbReference type="PRINTS" id="PR01079">
    <property type="entry name" value="GABAARALPHA"/>
</dbReference>
<proteinExistence type="inferred from homology"/>
<evidence type="ECO:0000256" key="17">
    <source>
        <dbReference type="ARBA" id="ARBA00034104"/>
    </source>
</evidence>
<dbReference type="Proteomes" id="UP001219934">
    <property type="component" value="Unassembled WGS sequence"/>
</dbReference>
<dbReference type="InterPro" id="IPR006201">
    <property type="entry name" value="Neur_channel"/>
</dbReference>
<keyword evidence="6" id="KW-0770">Synapse</keyword>
<keyword evidence="11" id="KW-0869">Chloride channel</keyword>
<keyword evidence="5 18" id="KW-1133">Transmembrane helix</keyword>
<keyword evidence="1 18" id="KW-0813">Transport</keyword>
<dbReference type="InterPro" id="IPR036734">
    <property type="entry name" value="Neur_chan_lig-bd_sf"/>
</dbReference>
<gene>
    <name evidence="21" type="ORF">JOQ06_000460</name>
</gene>
<dbReference type="PANTHER" id="PTHR18945">
    <property type="entry name" value="NEUROTRANSMITTER GATED ION CHANNEL"/>
    <property type="match status" value="1"/>
</dbReference>
<dbReference type="NCBIfam" id="TIGR00860">
    <property type="entry name" value="LIC"/>
    <property type="match status" value="1"/>
</dbReference>
<evidence type="ECO:0000259" key="20">
    <source>
        <dbReference type="Pfam" id="PF02932"/>
    </source>
</evidence>
<keyword evidence="12" id="KW-0325">Glycoprotein</keyword>
<evidence type="ECO:0000256" key="15">
    <source>
        <dbReference type="ARBA" id="ARBA00023286"/>
    </source>
</evidence>
<evidence type="ECO:0000256" key="3">
    <source>
        <dbReference type="ARBA" id="ARBA00022692"/>
    </source>
</evidence>
<organism evidence="21 22">
    <name type="scientific">Pogonophryne albipinna</name>
    <dbReference type="NCBI Taxonomy" id="1090488"/>
    <lineage>
        <taxon>Eukaryota</taxon>
        <taxon>Metazoa</taxon>
        <taxon>Chordata</taxon>
        <taxon>Craniata</taxon>
        <taxon>Vertebrata</taxon>
        <taxon>Euteleostomi</taxon>
        <taxon>Actinopterygii</taxon>
        <taxon>Neopterygii</taxon>
        <taxon>Teleostei</taxon>
        <taxon>Neoteleostei</taxon>
        <taxon>Acanthomorphata</taxon>
        <taxon>Eupercaria</taxon>
        <taxon>Perciformes</taxon>
        <taxon>Notothenioidei</taxon>
        <taxon>Pogonophryne</taxon>
    </lineage>
</organism>
<reference evidence="21" key="1">
    <citation type="submission" date="2022-11" db="EMBL/GenBank/DDBJ databases">
        <title>Chromosome-level genome of Pogonophryne albipinna.</title>
        <authorList>
            <person name="Jo E."/>
        </authorList>
    </citation>
    <scope>NUCLEOTIDE SEQUENCE</scope>
    <source>
        <strain evidence="21">SGF0006</strain>
        <tissue evidence="21">Muscle</tissue>
    </source>
</reference>
<dbReference type="EMBL" id="JAPTMU010000023">
    <property type="protein sequence ID" value="KAJ4924220.1"/>
    <property type="molecule type" value="Genomic_DNA"/>
</dbReference>
<evidence type="ECO:0000313" key="22">
    <source>
        <dbReference type="Proteomes" id="UP001219934"/>
    </source>
</evidence>
<feature type="domain" description="Neurotransmitter-gated ion-channel transmembrane" evidence="20">
    <location>
        <begin position="257"/>
        <end position="341"/>
    </location>
</feature>
<evidence type="ECO:0000256" key="11">
    <source>
        <dbReference type="ARBA" id="ARBA00023173"/>
    </source>
</evidence>
<dbReference type="SUPFAM" id="SSF63712">
    <property type="entry name" value="Nicotinic receptor ligand binding domain-like"/>
    <property type="match status" value="1"/>
</dbReference>
<evidence type="ECO:0000256" key="14">
    <source>
        <dbReference type="ARBA" id="ARBA00023257"/>
    </source>
</evidence>
<keyword evidence="3 18" id="KW-0812">Transmembrane</keyword>
<dbReference type="GO" id="GO:0005254">
    <property type="term" value="F:chloride channel activity"/>
    <property type="evidence" value="ECO:0007669"/>
    <property type="project" value="UniProtKB-KW"/>
</dbReference>
<evidence type="ECO:0000256" key="18">
    <source>
        <dbReference type="RuleBase" id="RU000687"/>
    </source>
</evidence>
<evidence type="ECO:0000256" key="10">
    <source>
        <dbReference type="ARBA" id="ARBA00023170"/>
    </source>
</evidence>
<keyword evidence="14" id="KW-0628">Postsynaptic cell membrane</keyword>
<dbReference type="GO" id="GO:0005230">
    <property type="term" value="F:extracellular ligand-gated monoatomic ion channel activity"/>
    <property type="evidence" value="ECO:0007669"/>
    <property type="project" value="InterPro"/>
</dbReference>
<dbReference type="InterPro" id="IPR006028">
    <property type="entry name" value="GABAA/Glycine_rcpt"/>
</dbReference>
<evidence type="ECO:0000313" key="21">
    <source>
        <dbReference type="EMBL" id="KAJ4924220.1"/>
    </source>
</evidence>
<dbReference type="Gene3D" id="1.20.58.390">
    <property type="entry name" value="Neurotransmitter-gated ion-channel transmembrane domain"/>
    <property type="match status" value="1"/>
</dbReference>
<dbReference type="FunFam" id="1.20.58.390:FF:000002">
    <property type="entry name" value="Putative gamma-aminobutyric acid receptor subunit alpha-5"/>
    <property type="match status" value="1"/>
</dbReference>
<evidence type="ECO:0000256" key="12">
    <source>
        <dbReference type="ARBA" id="ARBA00023180"/>
    </source>
</evidence>
<sequence>MWRESSLLQGWRINACDAAAATPLEAMQERRLCESSEAQKEAAANDNSTVFTRILDGLLDGYDNRLRPGLGENVTEIKTNIFVTSFGPVSDTEMEYTIDVFFRQSWKDERLCFKGPMEMLPLNNLLASNIWTPDTFFLNGKKSIAHNMTTPNKLLRLQDDGTLLYTMRLTISAECPMQLEDFPMDEHACPLKFGSYAYPVSEVVYTWTTGAAKSVVVAEDGSRLNQYHLIGQTAGQYTVMMVHFFVKRKIGYFVIQTYMPCFMTVILSQVSFWLNRESVPARTVFGVTTVLTMTTLSISARNSLPKVAYATAMDWFIAVCYAFVFSALIEFATVNYFTKRSWAWDGKKALEAQHPKKRDPMVLSKKPNNICSAGVNYTPNHTKDVSISTISNTTSVQLRASEIKMVDPKKTYNSVSKIDKMSRIVFPVLFGTFNLVYWATYLNRGSVTDTST</sequence>
<dbReference type="Pfam" id="PF02932">
    <property type="entry name" value="Neur_chan_memb"/>
    <property type="match status" value="1"/>
</dbReference>
<feature type="transmembrane region" description="Helical" evidence="18">
    <location>
        <begin position="250"/>
        <end position="274"/>
    </location>
</feature>
<comment type="similarity">
    <text evidence="18">Belongs to the ligand-gated ion channel (TC 1.A.9) family.</text>
</comment>
<dbReference type="GO" id="GO:0045211">
    <property type="term" value="C:postsynaptic membrane"/>
    <property type="evidence" value="ECO:0007669"/>
    <property type="project" value="UniProtKB-SubCell"/>
</dbReference>
<comment type="caution">
    <text evidence="21">The sequence shown here is derived from an EMBL/GenBank/DDBJ whole genome shotgun (WGS) entry which is preliminary data.</text>
</comment>
<evidence type="ECO:0000256" key="1">
    <source>
        <dbReference type="ARBA" id="ARBA00022448"/>
    </source>
</evidence>
<dbReference type="InterPro" id="IPR006029">
    <property type="entry name" value="Neurotrans-gated_channel_TM"/>
</dbReference>
<dbReference type="Gene3D" id="2.70.170.10">
    <property type="entry name" value="Neurotransmitter-gated ion-channel ligand-binding domain"/>
    <property type="match status" value="1"/>
</dbReference>
<keyword evidence="22" id="KW-1185">Reference proteome</keyword>
<evidence type="ECO:0000256" key="13">
    <source>
        <dbReference type="ARBA" id="ARBA00023214"/>
    </source>
</evidence>
<dbReference type="AlphaFoldDB" id="A0AAD6AGR2"/>
<dbReference type="InterPro" id="IPR001390">
    <property type="entry name" value="GABAAa_rcpt"/>
</dbReference>
<feature type="transmembrane region" description="Helical" evidence="18">
    <location>
        <begin position="424"/>
        <end position="442"/>
    </location>
</feature>
<evidence type="ECO:0000256" key="2">
    <source>
        <dbReference type="ARBA" id="ARBA00022475"/>
    </source>
</evidence>
<dbReference type="GO" id="GO:0034707">
    <property type="term" value="C:chloride channel complex"/>
    <property type="evidence" value="ECO:0007669"/>
    <property type="project" value="UniProtKB-KW"/>
</dbReference>
<dbReference type="SUPFAM" id="SSF90112">
    <property type="entry name" value="Neurotransmitter-gated ion-channel transmembrane pore"/>
    <property type="match status" value="1"/>
</dbReference>
<keyword evidence="9" id="KW-1015">Disulfide bond</keyword>
<evidence type="ECO:0000256" key="8">
    <source>
        <dbReference type="ARBA" id="ARBA00023136"/>
    </source>
</evidence>
<dbReference type="GO" id="GO:0004890">
    <property type="term" value="F:GABA-A receptor activity"/>
    <property type="evidence" value="ECO:0007669"/>
    <property type="project" value="InterPro"/>
</dbReference>
<dbReference type="PROSITE" id="PS00236">
    <property type="entry name" value="NEUROTR_ION_CHANNEL"/>
    <property type="match status" value="1"/>
</dbReference>
<evidence type="ECO:0000256" key="16">
    <source>
        <dbReference type="ARBA" id="ARBA00023303"/>
    </source>
</evidence>
<dbReference type="InterPro" id="IPR006202">
    <property type="entry name" value="Neur_chan_lig-bd"/>
</dbReference>
<dbReference type="InterPro" id="IPR018000">
    <property type="entry name" value="Neurotransmitter_ion_chnl_CS"/>
</dbReference>
<feature type="domain" description="Neurotransmitter-gated ion-channel ligand-binding" evidence="19">
    <location>
        <begin position="52"/>
        <end position="237"/>
    </location>
</feature>
<dbReference type="Pfam" id="PF02931">
    <property type="entry name" value="Neur_chan_LBD"/>
    <property type="match status" value="1"/>
</dbReference>
<dbReference type="InterPro" id="IPR038050">
    <property type="entry name" value="Neuro_actylchol_rec"/>
</dbReference>
<keyword evidence="10" id="KW-0675">Receptor</keyword>
<keyword evidence="15" id="KW-1071">Ligand-gated ion channel</keyword>
<protein>
    <recommendedName>
        <fullName evidence="23">Gamma-aminobutyric acid receptor subunit alpha-5</fullName>
    </recommendedName>
</protein>
<comment type="subcellular location">
    <subcellularLocation>
        <location evidence="17">Postsynaptic cell membrane</location>
        <topology evidence="17">Multi-pass membrane protein</topology>
    </subcellularLocation>
</comment>